<organism evidence="2 3">
    <name type="scientific">Didymodactylos carnosus</name>
    <dbReference type="NCBI Taxonomy" id="1234261"/>
    <lineage>
        <taxon>Eukaryota</taxon>
        <taxon>Metazoa</taxon>
        <taxon>Spiralia</taxon>
        <taxon>Gnathifera</taxon>
        <taxon>Rotifera</taxon>
        <taxon>Eurotatoria</taxon>
        <taxon>Bdelloidea</taxon>
        <taxon>Philodinida</taxon>
        <taxon>Philodinidae</taxon>
        <taxon>Didymodactylos</taxon>
    </lineage>
</organism>
<accession>A0A8S2Y8U4</accession>
<sequence length="149" mass="17285">MKKIISFEIIKSETKTTTRCVSMPFTERFSLYKIDDIHNIPFDTIAYSKYKYGDHSIAQKFGEELGNAFITQNSNHLLATKEQFVCISSPFGYVAPAAFFIFKSFIQILSDFLQENGRQLPQERKILRVGTISEDYSLLSRDERFLKMN</sequence>
<comment type="caution">
    <text evidence="2">The sequence shown here is derived from an EMBL/GenBank/DDBJ whole genome shotgun (WGS) entry which is preliminary data.</text>
</comment>
<dbReference type="EMBL" id="CAJOBA010107706">
    <property type="protein sequence ID" value="CAF4543474.1"/>
    <property type="molecule type" value="Genomic_DNA"/>
</dbReference>
<evidence type="ECO:0000313" key="2">
    <source>
        <dbReference type="EMBL" id="CAF4543474.1"/>
    </source>
</evidence>
<reference evidence="2" key="1">
    <citation type="submission" date="2021-02" db="EMBL/GenBank/DDBJ databases">
        <authorList>
            <person name="Nowell W R."/>
        </authorList>
    </citation>
    <scope>NUCLEOTIDE SEQUENCE</scope>
</reference>
<proteinExistence type="predicted"/>
<dbReference type="Pfam" id="PF15610">
    <property type="entry name" value="PRTase_3"/>
    <property type="match status" value="1"/>
</dbReference>
<protein>
    <submittedName>
        <fullName evidence="2">Uncharacterized protein</fullName>
    </submittedName>
</protein>
<gene>
    <name evidence="1" type="ORF">OVA965_LOCUS45701</name>
    <name evidence="2" type="ORF">TMI583_LOCUS49430</name>
</gene>
<evidence type="ECO:0000313" key="1">
    <source>
        <dbReference type="EMBL" id="CAF1670440.1"/>
    </source>
</evidence>
<dbReference type="InterPro" id="IPR028944">
    <property type="entry name" value="PRTase_ComF-like"/>
</dbReference>
<dbReference type="AlphaFoldDB" id="A0A8S2Y8U4"/>
<dbReference type="Proteomes" id="UP000677228">
    <property type="component" value="Unassembled WGS sequence"/>
</dbReference>
<dbReference type="Proteomes" id="UP000682733">
    <property type="component" value="Unassembled WGS sequence"/>
</dbReference>
<dbReference type="EMBL" id="CAJNOK010074276">
    <property type="protein sequence ID" value="CAF1670440.1"/>
    <property type="molecule type" value="Genomic_DNA"/>
</dbReference>
<name>A0A8S2Y8U4_9BILA</name>
<feature type="non-terminal residue" evidence="2">
    <location>
        <position position="149"/>
    </location>
</feature>
<evidence type="ECO:0000313" key="3">
    <source>
        <dbReference type="Proteomes" id="UP000682733"/>
    </source>
</evidence>